<organism evidence="5 6">
    <name type="scientific">Rotaria sordida</name>
    <dbReference type="NCBI Taxonomy" id="392033"/>
    <lineage>
        <taxon>Eukaryota</taxon>
        <taxon>Metazoa</taxon>
        <taxon>Spiralia</taxon>
        <taxon>Gnathifera</taxon>
        <taxon>Rotifera</taxon>
        <taxon>Eurotatoria</taxon>
        <taxon>Bdelloidea</taxon>
        <taxon>Philodinida</taxon>
        <taxon>Philodinidae</taxon>
        <taxon>Rotaria</taxon>
    </lineage>
</organism>
<evidence type="ECO:0000256" key="1">
    <source>
        <dbReference type="ARBA" id="ARBA00007209"/>
    </source>
</evidence>
<dbReference type="Pfam" id="PF03148">
    <property type="entry name" value="Tektin"/>
    <property type="match status" value="1"/>
</dbReference>
<evidence type="ECO:0000256" key="3">
    <source>
        <dbReference type="RuleBase" id="RU367040"/>
    </source>
</evidence>
<feature type="non-terminal residue" evidence="5">
    <location>
        <position position="1"/>
    </location>
</feature>
<gene>
    <name evidence="5" type="ORF">FNK824_LOCUS35575</name>
</gene>
<dbReference type="Proteomes" id="UP000663874">
    <property type="component" value="Unassembled WGS sequence"/>
</dbReference>
<comment type="caution">
    <text evidence="5">The sequence shown here is derived from an EMBL/GenBank/DDBJ whole genome shotgun (WGS) entry which is preliminary data.</text>
</comment>
<dbReference type="GO" id="GO:0005930">
    <property type="term" value="C:axoneme"/>
    <property type="evidence" value="ECO:0007669"/>
    <property type="project" value="UniProtKB-SubCell"/>
</dbReference>
<keyword evidence="3" id="KW-0966">Cell projection</keyword>
<dbReference type="PANTHER" id="PTHR19960:SF11">
    <property type="entry name" value="TEKTIN"/>
    <property type="match status" value="1"/>
</dbReference>
<keyword evidence="2" id="KW-0963">Cytoplasm</keyword>
<dbReference type="InterPro" id="IPR000435">
    <property type="entry name" value="Tektins"/>
</dbReference>
<keyword evidence="3" id="KW-0969">Cilium</keyword>
<evidence type="ECO:0000256" key="4">
    <source>
        <dbReference type="SAM" id="Coils"/>
    </source>
</evidence>
<dbReference type="PANTHER" id="PTHR19960">
    <property type="entry name" value="TEKTIN"/>
    <property type="match status" value="1"/>
</dbReference>
<evidence type="ECO:0000313" key="5">
    <source>
        <dbReference type="EMBL" id="CAF4187688.1"/>
    </source>
</evidence>
<comment type="similarity">
    <text evidence="1 3">Belongs to the tektin family.</text>
</comment>
<dbReference type="GO" id="GO:0060294">
    <property type="term" value="P:cilium movement involved in cell motility"/>
    <property type="evidence" value="ECO:0007669"/>
    <property type="project" value="UniProtKB-UniRule"/>
</dbReference>
<dbReference type="EMBL" id="CAJOBE010015253">
    <property type="protein sequence ID" value="CAF4187688.1"/>
    <property type="molecule type" value="Genomic_DNA"/>
</dbReference>
<sequence length="125" mass="14023">SINNELFLIDKSCSKVAQTRLETRTRRPNVEACRDSAMHSLIQEVHGLHAAIADLHAKLHQEENAVQQLLHTKSTLEQDLSIKSNSLFIDSNKVMGIRRTFTMGIPEKSFSTSLLSSHPFDLIAL</sequence>
<dbReference type="InterPro" id="IPR048256">
    <property type="entry name" value="Tektin-like"/>
</dbReference>
<dbReference type="PRINTS" id="PR00511">
    <property type="entry name" value="TEKTIN"/>
</dbReference>
<evidence type="ECO:0000313" key="6">
    <source>
        <dbReference type="Proteomes" id="UP000663874"/>
    </source>
</evidence>
<dbReference type="GO" id="GO:0015630">
    <property type="term" value="C:microtubule cytoskeleton"/>
    <property type="evidence" value="ECO:0007669"/>
    <property type="project" value="UniProtKB-UniRule"/>
</dbReference>
<keyword evidence="3" id="KW-0282">Flagellum</keyword>
<evidence type="ECO:0000256" key="2">
    <source>
        <dbReference type="ARBA" id="ARBA00022490"/>
    </source>
</evidence>
<comment type="subcellular location">
    <subcellularLocation>
        <location evidence="3">Cytoplasm</location>
        <location evidence="3">Cytoskeleton</location>
        <location evidence="3">Cilium axoneme</location>
    </subcellularLocation>
</comment>
<dbReference type="Gene3D" id="6.10.140.910">
    <property type="match status" value="1"/>
</dbReference>
<dbReference type="GO" id="GO:0060271">
    <property type="term" value="P:cilium assembly"/>
    <property type="evidence" value="ECO:0007669"/>
    <property type="project" value="UniProtKB-UniRule"/>
</dbReference>
<keyword evidence="4" id="KW-0175">Coiled coil</keyword>
<reference evidence="5" key="1">
    <citation type="submission" date="2021-02" db="EMBL/GenBank/DDBJ databases">
        <authorList>
            <person name="Nowell W R."/>
        </authorList>
    </citation>
    <scope>NUCLEOTIDE SEQUENCE</scope>
</reference>
<protein>
    <recommendedName>
        <fullName evidence="3">Tektin</fullName>
    </recommendedName>
</protein>
<dbReference type="GO" id="GO:0005634">
    <property type="term" value="C:nucleus"/>
    <property type="evidence" value="ECO:0007669"/>
    <property type="project" value="TreeGrafter"/>
</dbReference>
<proteinExistence type="inferred from homology"/>
<accession>A0A820AMF6</accession>
<dbReference type="AlphaFoldDB" id="A0A820AMF6"/>
<feature type="coiled-coil region" evidence="4">
    <location>
        <begin position="52"/>
        <end position="79"/>
    </location>
</feature>
<name>A0A820AMF6_9BILA</name>